<feature type="region of interest" description="Disordered" evidence="5">
    <location>
        <begin position="316"/>
        <end position="336"/>
    </location>
</feature>
<gene>
    <name evidence="8" type="ORF">GCM10009843_26400</name>
</gene>
<dbReference type="Pfam" id="PF07291">
    <property type="entry name" value="MauE"/>
    <property type="match status" value="1"/>
</dbReference>
<dbReference type="InterPro" id="IPR036249">
    <property type="entry name" value="Thioredoxin-like_sf"/>
</dbReference>
<protein>
    <recommendedName>
        <fullName evidence="7">Methylamine utilisation protein MauE domain-containing protein</fullName>
    </recommendedName>
</protein>
<comment type="subcellular location">
    <subcellularLocation>
        <location evidence="1">Membrane</location>
        <topology evidence="1">Multi-pass membrane protein</topology>
    </subcellularLocation>
</comment>
<dbReference type="SUPFAM" id="SSF52833">
    <property type="entry name" value="Thioredoxin-like"/>
    <property type="match status" value="1"/>
</dbReference>
<evidence type="ECO:0000256" key="3">
    <source>
        <dbReference type="ARBA" id="ARBA00022989"/>
    </source>
</evidence>
<keyword evidence="2 6" id="KW-0812">Transmembrane</keyword>
<sequence length="336" mass="34813">MSGSLVLVDLVLAAVLLLSGAAKLGDRRTTEDMFVSLRVPLVPRAVGARLLPWGELLLGLLLLVAPPVLLVVTAALVLALFLAYLALIARATRFDPPVTCACFGKLGGHRVGATTVVRNALLVALAGVALAGALDGHWLPGGVTDLDRGGVAWLFTALATAALAWLIGRSDTPPGAADEELDYLRLEIPYGVLRDAAGVTQSLRELAATRARILFFLSPGCGACERTAQRLDEWSAAFAGRVAVHAVYTAPLEALPDPPHDPALSFHEPEQNVTRTFGMLTTPSAVVLGTDGLLAGGPVIGESAVADMVGELLEELAGTASEPSPESAQESSAPVS</sequence>
<dbReference type="RefSeq" id="WP_344304225.1">
    <property type="nucleotide sequence ID" value="NZ_BAAAQQ010000012.1"/>
</dbReference>
<dbReference type="Gene3D" id="3.40.30.10">
    <property type="entry name" value="Glutaredoxin"/>
    <property type="match status" value="1"/>
</dbReference>
<comment type="caution">
    <text evidence="8">The sequence shown here is derived from an EMBL/GenBank/DDBJ whole genome shotgun (WGS) entry which is preliminary data.</text>
</comment>
<keyword evidence="4 6" id="KW-0472">Membrane</keyword>
<evidence type="ECO:0000256" key="5">
    <source>
        <dbReference type="SAM" id="MobiDB-lite"/>
    </source>
</evidence>
<proteinExistence type="predicted"/>
<name>A0ABN2YI82_9ACTN</name>
<keyword evidence="9" id="KW-1185">Reference proteome</keyword>
<feature type="transmembrane region" description="Helical" evidence="6">
    <location>
        <begin position="56"/>
        <end position="87"/>
    </location>
</feature>
<dbReference type="Proteomes" id="UP001500575">
    <property type="component" value="Unassembled WGS sequence"/>
</dbReference>
<feature type="domain" description="Methylamine utilisation protein MauE" evidence="7">
    <location>
        <begin position="5"/>
        <end position="131"/>
    </location>
</feature>
<feature type="compositionally biased region" description="Low complexity" evidence="5">
    <location>
        <begin position="320"/>
        <end position="336"/>
    </location>
</feature>
<keyword evidence="3 6" id="KW-1133">Transmembrane helix</keyword>
<reference evidence="9" key="1">
    <citation type="journal article" date="2019" name="Int. J. Syst. Evol. Microbiol.">
        <title>The Global Catalogue of Microorganisms (GCM) 10K type strain sequencing project: providing services to taxonomists for standard genome sequencing and annotation.</title>
        <authorList>
            <consortium name="The Broad Institute Genomics Platform"/>
            <consortium name="The Broad Institute Genome Sequencing Center for Infectious Disease"/>
            <person name="Wu L."/>
            <person name="Ma J."/>
        </authorList>
    </citation>
    <scope>NUCLEOTIDE SEQUENCE [LARGE SCALE GENOMIC DNA]</scope>
    <source>
        <strain evidence="9">JCM 16021</strain>
    </source>
</reference>
<organism evidence="8 9">
    <name type="scientific">Nocardioides bigeumensis</name>
    <dbReference type="NCBI Taxonomy" id="433657"/>
    <lineage>
        <taxon>Bacteria</taxon>
        <taxon>Bacillati</taxon>
        <taxon>Actinomycetota</taxon>
        <taxon>Actinomycetes</taxon>
        <taxon>Propionibacteriales</taxon>
        <taxon>Nocardioidaceae</taxon>
        <taxon>Nocardioides</taxon>
    </lineage>
</organism>
<accession>A0ABN2YI82</accession>
<evidence type="ECO:0000256" key="4">
    <source>
        <dbReference type="ARBA" id="ARBA00023136"/>
    </source>
</evidence>
<evidence type="ECO:0000313" key="8">
    <source>
        <dbReference type="EMBL" id="GAA2127212.1"/>
    </source>
</evidence>
<dbReference type="InterPro" id="IPR009908">
    <property type="entry name" value="Methylamine_util_MauE"/>
</dbReference>
<evidence type="ECO:0000256" key="6">
    <source>
        <dbReference type="SAM" id="Phobius"/>
    </source>
</evidence>
<feature type="transmembrane region" description="Helical" evidence="6">
    <location>
        <begin position="151"/>
        <end position="168"/>
    </location>
</feature>
<dbReference type="EMBL" id="BAAAQQ010000012">
    <property type="protein sequence ID" value="GAA2127212.1"/>
    <property type="molecule type" value="Genomic_DNA"/>
</dbReference>
<feature type="transmembrane region" description="Helical" evidence="6">
    <location>
        <begin position="120"/>
        <end position="139"/>
    </location>
</feature>
<evidence type="ECO:0000313" key="9">
    <source>
        <dbReference type="Proteomes" id="UP001500575"/>
    </source>
</evidence>
<evidence type="ECO:0000256" key="2">
    <source>
        <dbReference type="ARBA" id="ARBA00022692"/>
    </source>
</evidence>
<evidence type="ECO:0000259" key="7">
    <source>
        <dbReference type="Pfam" id="PF07291"/>
    </source>
</evidence>
<evidence type="ECO:0000256" key="1">
    <source>
        <dbReference type="ARBA" id="ARBA00004141"/>
    </source>
</evidence>